<dbReference type="EMBL" id="OP985600">
    <property type="protein sequence ID" value="WBF79007.1"/>
    <property type="molecule type" value="Genomic_DNA"/>
</dbReference>
<evidence type="ECO:0000313" key="2">
    <source>
        <dbReference type="Proteomes" id="UP001212175"/>
    </source>
</evidence>
<proteinExistence type="predicted"/>
<reference evidence="1 2" key="1">
    <citation type="submission" date="2022-12" db="EMBL/GenBank/DDBJ databases">
        <authorList>
            <person name="Batteikh M."/>
            <person name="Krug K."/>
            <person name="Kamarzar M."/>
            <person name="Huq N."/>
            <person name="Esparza P.D."/>
            <person name="Ma Y."/>
            <person name="Wang J.Y."/>
            <person name="Fleming H.S."/>
            <person name="Wright N.E."/>
            <person name="Melkote A."/>
            <person name="Senthilvelan J."/>
            <person name="Rajiv S."/>
            <person name="Paek B.H."/>
            <person name="Gonzalez C."/>
            <person name="Abuwarda M."/>
            <person name="Niazmandi K."/>
            <person name="Whang A."/>
            <person name="Magaling J.T.M."/>
            <person name="Seeman S."/>
            <person name="Chai A.E."/>
            <person name="Zorawik M."/>
            <person name="Kasemsunt F."/>
            <person name="Garza D.R."/>
            <person name="Ngo R.T."/>
            <person name="Reddi K."/>
            <person name="Freise A.C."/>
            <person name="Garcia-Vedrenne A.E."/>
            <person name="Garlena R.A."/>
            <person name="Russell D.A."/>
            <person name="Jacobs-Sera D."/>
            <person name="Hatfull G.F."/>
        </authorList>
    </citation>
    <scope>NUCLEOTIDE SEQUENCE [LARGE SCALE GENOMIC DNA]</scope>
</reference>
<organism evidence="1 2">
    <name type="scientific">Arthrobacter phage Bolt007</name>
    <dbReference type="NCBI Taxonomy" id="3017297"/>
    <lineage>
        <taxon>Viruses</taxon>
        <taxon>Duplodnaviria</taxon>
        <taxon>Heunggongvirae</taxon>
        <taxon>Uroviricota</taxon>
        <taxon>Caudoviricetes</taxon>
        <taxon>Berryhillviridae</taxon>
        <taxon>Lilmacvirus</taxon>
        <taxon>Lilmacvirus bolt007</taxon>
    </lineage>
</organism>
<gene>
    <name evidence="1" type="primary">39</name>
    <name evidence="1" type="ORF">SEA_BOLT007_39</name>
</gene>
<accession>A0AA49E468</accession>
<name>A0AA49E468_9CAUD</name>
<sequence>MRKLAEGEAQTIDDLLEDVVLDLAREIVKVQCLAMGQGLDRAERILSGPDAELILLHPRNLVEPHVRRAIEKALKAAGVET</sequence>
<keyword evidence="2" id="KW-1185">Reference proteome</keyword>
<dbReference type="Proteomes" id="UP001212175">
    <property type="component" value="Segment"/>
</dbReference>
<protein>
    <submittedName>
        <fullName evidence="1">Uncharacterized protein</fullName>
    </submittedName>
</protein>
<evidence type="ECO:0000313" key="1">
    <source>
        <dbReference type="EMBL" id="WBF79007.1"/>
    </source>
</evidence>